<evidence type="ECO:0000313" key="5">
    <source>
        <dbReference type="Proteomes" id="UP000029507"/>
    </source>
</evidence>
<dbReference type="AlphaFoldDB" id="A0A089LXF3"/>
<evidence type="ECO:0000313" key="4">
    <source>
        <dbReference type="EMBL" id="AIQ65602.1"/>
    </source>
</evidence>
<dbReference type="Pfam" id="PF00583">
    <property type="entry name" value="Acetyltransf_1"/>
    <property type="match status" value="1"/>
</dbReference>
<proteinExistence type="predicted"/>
<dbReference type="Gene3D" id="3.40.630.30">
    <property type="match status" value="1"/>
</dbReference>
<dbReference type="PANTHER" id="PTHR43877">
    <property type="entry name" value="AMINOALKYLPHOSPHONATE N-ACETYLTRANSFERASE-RELATED-RELATED"/>
    <property type="match status" value="1"/>
</dbReference>
<dbReference type="HOGENOM" id="CLU_096795_0_0_9"/>
<dbReference type="OrthoDB" id="9788755at2"/>
<dbReference type="Proteomes" id="UP000029507">
    <property type="component" value="Chromosome"/>
</dbReference>
<dbReference type="GO" id="GO:0016747">
    <property type="term" value="F:acyltransferase activity, transferring groups other than amino-acyl groups"/>
    <property type="evidence" value="ECO:0007669"/>
    <property type="project" value="InterPro"/>
</dbReference>
<dbReference type="KEGG" id="pste:PSTEL_23320"/>
<reference evidence="4 5" key="1">
    <citation type="submission" date="2014-08" db="EMBL/GenBank/DDBJ databases">
        <title>Comparative genomics of the Paenibacillus odorifer group.</title>
        <authorList>
            <person name="den Bakker H.C."/>
            <person name="Tsai Y.-C."/>
            <person name="Martin N."/>
            <person name="Korlach J."/>
            <person name="Wiedmann M."/>
        </authorList>
    </citation>
    <scope>NUCLEOTIDE SEQUENCE [LARGE SCALE GENOMIC DNA]</scope>
    <source>
        <strain evidence="4 5">DSM 14472</strain>
    </source>
</reference>
<protein>
    <recommendedName>
        <fullName evidence="3">N-acetyltransferase domain-containing protein</fullName>
    </recommendedName>
</protein>
<dbReference type="SUPFAM" id="SSF55729">
    <property type="entry name" value="Acyl-CoA N-acyltransferases (Nat)"/>
    <property type="match status" value="1"/>
</dbReference>
<accession>A0A089LXF3</accession>
<keyword evidence="2" id="KW-0012">Acyltransferase</keyword>
<dbReference type="PROSITE" id="PS51186">
    <property type="entry name" value="GNAT"/>
    <property type="match status" value="1"/>
</dbReference>
<dbReference type="CDD" id="cd04301">
    <property type="entry name" value="NAT_SF"/>
    <property type="match status" value="1"/>
</dbReference>
<gene>
    <name evidence="4" type="ORF">PSTEL_23320</name>
</gene>
<organism evidence="4 5">
    <name type="scientific">Paenibacillus stellifer</name>
    <dbReference type="NCBI Taxonomy" id="169760"/>
    <lineage>
        <taxon>Bacteria</taxon>
        <taxon>Bacillati</taxon>
        <taxon>Bacillota</taxon>
        <taxon>Bacilli</taxon>
        <taxon>Bacillales</taxon>
        <taxon>Paenibacillaceae</taxon>
        <taxon>Paenibacillus</taxon>
    </lineage>
</organism>
<dbReference type="RefSeq" id="WP_038698802.1">
    <property type="nucleotide sequence ID" value="NZ_CP009286.1"/>
</dbReference>
<keyword evidence="5" id="KW-1185">Reference proteome</keyword>
<evidence type="ECO:0000256" key="2">
    <source>
        <dbReference type="ARBA" id="ARBA00023315"/>
    </source>
</evidence>
<feature type="domain" description="N-acetyltransferase" evidence="3">
    <location>
        <begin position="1"/>
        <end position="147"/>
    </location>
</feature>
<dbReference type="InterPro" id="IPR016181">
    <property type="entry name" value="Acyl_CoA_acyltransferase"/>
</dbReference>
<keyword evidence="1" id="KW-0808">Transferase</keyword>
<evidence type="ECO:0000259" key="3">
    <source>
        <dbReference type="PROSITE" id="PS51186"/>
    </source>
</evidence>
<dbReference type="InterPro" id="IPR000182">
    <property type="entry name" value="GNAT_dom"/>
</dbReference>
<sequence>MIEQAQKTDLPEILRLQKLSFQSVAAAVGNYNLAPLTQTLVSIEAEFTSSLFLKKTDNGMITGSVRARLDDQGVCHIGRLIVHPDYQRRGFGRALMLEIETRIQPNDCFEIFTGSSFTDTIRLYKQLGYAETIKKDMEHVSMQFMRKSSRWRQMEGSL</sequence>
<name>A0A089LXF3_9BACL</name>
<dbReference type="EMBL" id="CP009286">
    <property type="protein sequence ID" value="AIQ65602.1"/>
    <property type="molecule type" value="Genomic_DNA"/>
</dbReference>
<dbReference type="InterPro" id="IPR050832">
    <property type="entry name" value="Bact_Acetyltransf"/>
</dbReference>
<evidence type="ECO:0000256" key="1">
    <source>
        <dbReference type="ARBA" id="ARBA00022679"/>
    </source>
</evidence>